<name>A0AAN6MYN8_9PEZI</name>
<dbReference type="Proteomes" id="UP001303473">
    <property type="component" value="Unassembled WGS sequence"/>
</dbReference>
<keyword evidence="4" id="KW-0963">Cytoplasm</keyword>
<dbReference type="EMBL" id="MU853927">
    <property type="protein sequence ID" value="KAK3935351.1"/>
    <property type="molecule type" value="Genomic_DNA"/>
</dbReference>
<feature type="compositionally biased region" description="Polar residues" evidence="9">
    <location>
        <begin position="294"/>
        <end position="317"/>
    </location>
</feature>
<dbReference type="GO" id="GO:0005737">
    <property type="term" value="C:cytoplasm"/>
    <property type="evidence" value="ECO:0007669"/>
    <property type="project" value="UniProtKB-SubCell"/>
</dbReference>
<evidence type="ECO:0000256" key="9">
    <source>
        <dbReference type="SAM" id="MobiDB-lite"/>
    </source>
</evidence>
<feature type="compositionally biased region" description="Basic and acidic residues" evidence="9">
    <location>
        <begin position="595"/>
        <end position="605"/>
    </location>
</feature>
<feature type="compositionally biased region" description="Polar residues" evidence="9">
    <location>
        <begin position="378"/>
        <end position="396"/>
    </location>
</feature>
<dbReference type="GO" id="GO:0000082">
    <property type="term" value="P:G1/S transition of mitotic cell cycle"/>
    <property type="evidence" value="ECO:0007669"/>
    <property type="project" value="InterPro"/>
</dbReference>
<evidence type="ECO:0000256" key="1">
    <source>
        <dbReference type="ARBA" id="ARBA00004123"/>
    </source>
</evidence>
<evidence type="ECO:0000256" key="2">
    <source>
        <dbReference type="ARBA" id="ARBA00004496"/>
    </source>
</evidence>
<gene>
    <name evidence="10" type="ORF">QBC46DRAFT_51979</name>
</gene>
<accession>A0AAN6MYN8</accession>
<feature type="compositionally biased region" description="Polar residues" evidence="9">
    <location>
        <begin position="45"/>
        <end position="56"/>
    </location>
</feature>
<evidence type="ECO:0000256" key="7">
    <source>
        <dbReference type="ARBA" id="ARBA00023163"/>
    </source>
</evidence>
<comment type="caution">
    <text evidence="10">The sequence shown here is derived from an EMBL/GenBank/DDBJ whole genome shotgun (WGS) entry which is preliminary data.</text>
</comment>
<keyword evidence="11" id="KW-1185">Reference proteome</keyword>
<feature type="compositionally biased region" description="Polar residues" evidence="9">
    <location>
        <begin position="451"/>
        <end position="476"/>
    </location>
</feature>
<evidence type="ECO:0000256" key="6">
    <source>
        <dbReference type="ARBA" id="ARBA00023015"/>
    </source>
</evidence>
<dbReference type="InterPro" id="IPR039198">
    <property type="entry name" value="Srl3/Whi5"/>
</dbReference>
<evidence type="ECO:0000256" key="5">
    <source>
        <dbReference type="ARBA" id="ARBA00022491"/>
    </source>
</evidence>
<keyword evidence="6" id="KW-0805">Transcription regulation</keyword>
<protein>
    <submittedName>
        <fullName evidence="10">Cell cycle transcriptional repressor whi5</fullName>
    </submittedName>
</protein>
<feature type="compositionally biased region" description="Low complexity" evidence="9">
    <location>
        <begin position="163"/>
        <end position="176"/>
    </location>
</feature>
<sequence>MDLGTPSVPPRLDPRRVADKVTETIPHPAPNRGNSFGHGKMQQDGDVTSARSSQRPRLSGREDVTLSRVNRADSALPGRDQATAEAADDPRAADYSPPFPGSQAITIDSRHTRSFPAPPLLPASSSNSNSQDTLNEADRVFTPPGSGSEGGMSSTGNAAGQNSSQESQLQQLSELAAAREKMPDHNDMLMSAEGDFSRKRMADGMVKHTRARSSASPVRMSGHSRTTSAVSVASTASSRIGEVSAGLKAKLQYAMVKVERGWQAHTIDQVETLASQAASPASSTSTVHLRNGFSASPQLSTASNRASNNTTPATGPQHQFPGRLTDRVWPELPYSGSRGSPTSPVKATPTLAPPVSIQPARHYAYPRRNSDPRRSPAFPTNSQHASPNAGPNTPGQPSRYLGTPHQGTRMVDPILFSPDQNNHNNREQDAIETLLYMSSPRDPANVRHSIPASSSQPIMYSHSGSQRTALPTSQPRKSLPSGRPTHHGHSQSLSHKRVGFEKSPSGMDIDESFGSPHFRGTPRRRVNGGYGHARTDSHMSTPPRLKQMPVSLGLTVPPRQRPALGDEDIDRMIDRARTEDSSDSEGEIHIPVGRTRREGAHVFGA</sequence>
<reference evidence="11" key="1">
    <citation type="journal article" date="2023" name="Mol. Phylogenet. Evol.">
        <title>Genome-scale phylogeny and comparative genomics of the fungal order Sordariales.</title>
        <authorList>
            <person name="Hensen N."/>
            <person name="Bonometti L."/>
            <person name="Westerberg I."/>
            <person name="Brannstrom I.O."/>
            <person name="Guillou S."/>
            <person name="Cros-Aarteil S."/>
            <person name="Calhoun S."/>
            <person name="Haridas S."/>
            <person name="Kuo A."/>
            <person name="Mondo S."/>
            <person name="Pangilinan J."/>
            <person name="Riley R."/>
            <person name="LaButti K."/>
            <person name="Andreopoulos B."/>
            <person name="Lipzen A."/>
            <person name="Chen C."/>
            <person name="Yan M."/>
            <person name="Daum C."/>
            <person name="Ng V."/>
            <person name="Clum A."/>
            <person name="Steindorff A."/>
            <person name="Ohm R.A."/>
            <person name="Martin F."/>
            <person name="Silar P."/>
            <person name="Natvig D.O."/>
            <person name="Lalanne C."/>
            <person name="Gautier V."/>
            <person name="Ament-Velasquez S.L."/>
            <person name="Kruys A."/>
            <person name="Hutchinson M.I."/>
            <person name="Powell A.J."/>
            <person name="Barry K."/>
            <person name="Miller A.N."/>
            <person name="Grigoriev I.V."/>
            <person name="Debuchy R."/>
            <person name="Gladieux P."/>
            <person name="Hiltunen Thoren M."/>
            <person name="Johannesson H."/>
        </authorList>
    </citation>
    <scope>NUCLEOTIDE SEQUENCE [LARGE SCALE GENOMIC DNA]</scope>
    <source>
        <strain evidence="11">CBS 340.73</strain>
    </source>
</reference>
<comment type="similarity">
    <text evidence="3">Belongs to the WHI5/NRM1 family.</text>
</comment>
<proteinExistence type="inferred from homology"/>
<feature type="region of interest" description="Disordered" evidence="9">
    <location>
        <begin position="1"/>
        <end position="189"/>
    </location>
</feature>
<feature type="region of interest" description="Disordered" evidence="9">
    <location>
        <begin position="294"/>
        <end position="411"/>
    </location>
</feature>
<evidence type="ECO:0000313" key="11">
    <source>
        <dbReference type="Proteomes" id="UP001303473"/>
    </source>
</evidence>
<feature type="compositionally biased region" description="Basic and acidic residues" evidence="9">
    <location>
        <begin position="177"/>
        <end position="187"/>
    </location>
</feature>
<evidence type="ECO:0000256" key="8">
    <source>
        <dbReference type="ARBA" id="ARBA00023242"/>
    </source>
</evidence>
<dbReference type="InterPro" id="IPR013734">
    <property type="entry name" value="TF_Nrm1/Whi5"/>
</dbReference>
<feature type="region of interest" description="Disordered" evidence="9">
    <location>
        <begin position="575"/>
        <end position="605"/>
    </location>
</feature>
<feature type="region of interest" description="Disordered" evidence="9">
    <location>
        <begin position="442"/>
        <end position="549"/>
    </location>
</feature>
<organism evidence="10 11">
    <name type="scientific">Diplogelasinospora grovesii</name>
    <dbReference type="NCBI Taxonomy" id="303347"/>
    <lineage>
        <taxon>Eukaryota</taxon>
        <taxon>Fungi</taxon>
        <taxon>Dikarya</taxon>
        <taxon>Ascomycota</taxon>
        <taxon>Pezizomycotina</taxon>
        <taxon>Sordariomycetes</taxon>
        <taxon>Sordariomycetidae</taxon>
        <taxon>Sordariales</taxon>
        <taxon>Diplogelasinosporaceae</taxon>
        <taxon>Diplogelasinospora</taxon>
    </lineage>
</organism>
<evidence type="ECO:0000256" key="4">
    <source>
        <dbReference type="ARBA" id="ARBA00022490"/>
    </source>
</evidence>
<keyword evidence="7" id="KW-0804">Transcription</keyword>
<dbReference type="Pfam" id="PF08528">
    <property type="entry name" value="Whi5"/>
    <property type="match status" value="1"/>
</dbReference>
<keyword evidence="8" id="KW-0539">Nucleus</keyword>
<dbReference type="AlphaFoldDB" id="A0AAN6MYN8"/>
<evidence type="ECO:0000256" key="3">
    <source>
        <dbReference type="ARBA" id="ARBA00006922"/>
    </source>
</evidence>
<comment type="subcellular location">
    <subcellularLocation>
        <location evidence="2">Cytoplasm</location>
    </subcellularLocation>
    <subcellularLocation>
        <location evidence="1">Nucleus</location>
    </subcellularLocation>
</comment>
<dbReference type="GO" id="GO:0033309">
    <property type="term" value="C:SBF transcription complex"/>
    <property type="evidence" value="ECO:0007669"/>
    <property type="project" value="TreeGrafter"/>
</dbReference>
<dbReference type="GO" id="GO:0003712">
    <property type="term" value="F:transcription coregulator activity"/>
    <property type="evidence" value="ECO:0007669"/>
    <property type="project" value="TreeGrafter"/>
</dbReference>
<feature type="compositionally biased region" description="Basic residues" evidence="9">
    <location>
        <begin position="484"/>
        <end position="497"/>
    </location>
</feature>
<dbReference type="PANTHER" id="PTHR28246">
    <property type="entry name" value="G1-SPECIFIC TRANSCRIPTIONAL REPRESSOR WHI5-RELATED"/>
    <property type="match status" value="1"/>
</dbReference>
<feature type="compositionally biased region" description="Basic and acidic residues" evidence="9">
    <location>
        <begin position="12"/>
        <end position="22"/>
    </location>
</feature>
<keyword evidence="5" id="KW-0678">Repressor</keyword>
<feature type="region of interest" description="Disordered" evidence="9">
    <location>
        <begin position="205"/>
        <end position="230"/>
    </location>
</feature>
<dbReference type="PANTHER" id="PTHR28246:SF1">
    <property type="entry name" value="G1-SPECIFIC TRANSCRIPTIONAL REPRESSOR WHI5-RELATED"/>
    <property type="match status" value="1"/>
</dbReference>
<evidence type="ECO:0000313" key="10">
    <source>
        <dbReference type="EMBL" id="KAK3935351.1"/>
    </source>
</evidence>